<keyword evidence="2" id="KW-1185">Reference proteome</keyword>
<sequence>MTGIICSGKTTIYTHAFNGKLTPAAPDPTARNAAKEKIHTAPSIAATSAAPTPTRNSIWQGVSYVSAAKCRAAAAPQTKTPSASKTSLFSRAASTPAMNYSKAVTSQTKSTVTAITPIFTLRVVGP</sequence>
<protein>
    <submittedName>
        <fullName evidence="1">Uncharacterized protein</fullName>
    </submittedName>
</protein>
<reference evidence="1" key="1">
    <citation type="submission" date="2023-07" db="EMBL/GenBank/DDBJ databases">
        <title>Black Yeasts Isolated from many extreme environments.</title>
        <authorList>
            <person name="Coleine C."/>
            <person name="Stajich J.E."/>
            <person name="Selbmann L."/>
        </authorList>
    </citation>
    <scope>NUCLEOTIDE SEQUENCE</scope>
    <source>
        <strain evidence="1">CCFEE 5485</strain>
    </source>
</reference>
<evidence type="ECO:0000313" key="2">
    <source>
        <dbReference type="Proteomes" id="UP001274830"/>
    </source>
</evidence>
<comment type="caution">
    <text evidence="1">The sequence shown here is derived from an EMBL/GenBank/DDBJ whole genome shotgun (WGS) entry which is preliminary data.</text>
</comment>
<dbReference type="Proteomes" id="UP001274830">
    <property type="component" value="Unassembled WGS sequence"/>
</dbReference>
<dbReference type="AlphaFoldDB" id="A0AAE1C675"/>
<gene>
    <name evidence="1" type="ORF">LTR78_000074</name>
</gene>
<organism evidence="1 2">
    <name type="scientific">Recurvomyces mirabilis</name>
    <dbReference type="NCBI Taxonomy" id="574656"/>
    <lineage>
        <taxon>Eukaryota</taxon>
        <taxon>Fungi</taxon>
        <taxon>Dikarya</taxon>
        <taxon>Ascomycota</taxon>
        <taxon>Pezizomycotina</taxon>
        <taxon>Dothideomycetes</taxon>
        <taxon>Dothideomycetidae</taxon>
        <taxon>Mycosphaerellales</taxon>
        <taxon>Teratosphaeriaceae</taxon>
        <taxon>Recurvomyces</taxon>
    </lineage>
</organism>
<proteinExistence type="predicted"/>
<accession>A0AAE1C675</accession>
<evidence type="ECO:0000313" key="1">
    <source>
        <dbReference type="EMBL" id="KAK3679698.1"/>
    </source>
</evidence>
<dbReference type="EMBL" id="JAUTXT010000001">
    <property type="protein sequence ID" value="KAK3679698.1"/>
    <property type="molecule type" value="Genomic_DNA"/>
</dbReference>
<name>A0AAE1C675_9PEZI</name>